<keyword evidence="2" id="KW-0547">Nucleotide-binding</keyword>
<dbReference type="GO" id="GO:0000445">
    <property type="term" value="C:THO complex part of transcription export complex"/>
    <property type="evidence" value="ECO:0007669"/>
    <property type="project" value="TreeGrafter"/>
</dbReference>
<evidence type="ECO:0000256" key="2">
    <source>
        <dbReference type="ARBA" id="ARBA00022741"/>
    </source>
</evidence>
<dbReference type="GO" id="GO:0004385">
    <property type="term" value="F:GMP kinase activity"/>
    <property type="evidence" value="ECO:0007669"/>
    <property type="project" value="UniProtKB-EC"/>
</dbReference>
<protein>
    <recommendedName>
        <fullName evidence="1">guanylate kinase</fullName>
        <ecNumber evidence="1">2.7.4.8</ecNumber>
    </recommendedName>
</protein>
<dbReference type="Proteomes" id="UP000566819">
    <property type="component" value="Unassembled WGS sequence"/>
</dbReference>
<dbReference type="EMBL" id="JAAMPI010000859">
    <property type="protein sequence ID" value="KAF4628109.1"/>
    <property type="molecule type" value="Genomic_DNA"/>
</dbReference>
<dbReference type="Pfam" id="PF11957">
    <property type="entry name" value="efThoc1"/>
    <property type="match status" value="1"/>
</dbReference>
<evidence type="ECO:0000256" key="3">
    <source>
        <dbReference type="ARBA" id="ARBA00022840"/>
    </source>
</evidence>
<dbReference type="SMART" id="SM00072">
    <property type="entry name" value="GuKc"/>
    <property type="match status" value="1"/>
</dbReference>
<feature type="region of interest" description="Disordered" evidence="4">
    <location>
        <begin position="237"/>
        <end position="265"/>
    </location>
</feature>
<dbReference type="EC" id="2.7.4.8" evidence="1"/>
<keyword evidence="7" id="KW-1185">Reference proteome</keyword>
<evidence type="ECO:0000313" key="7">
    <source>
        <dbReference type="Proteomes" id="UP000566819"/>
    </source>
</evidence>
<dbReference type="AlphaFoldDB" id="A0A8H4W204"/>
<name>A0A8H4W204_9HELO</name>
<dbReference type="Gene3D" id="3.40.50.300">
    <property type="entry name" value="P-loop containing nucleotide triphosphate hydrolases"/>
    <property type="match status" value="1"/>
</dbReference>
<comment type="caution">
    <text evidence="6">The sequence shown here is derived from an EMBL/GenBank/DDBJ whole genome shotgun (WGS) entry which is preliminary data.</text>
</comment>
<accession>A0A8H4W204</accession>
<dbReference type="InterPro" id="IPR008144">
    <property type="entry name" value="Guanylate_kin-like_dom"/>
</dbReference>
<dbReference type="PANTHER" id="PTHR13265">
    <property type="entry name" value="THO COMPLEX SUBUNIT 1"/>
    <property type="match status" value="1"/>
</dbReference>
<keyword evidence="3" id="KW-0067">ATP-binding</keyword>
<evidence type="ECO:0000256" key="1">
    <source>
        <dbReference type="ARBA" id="ARBA00012961"/>
    </source>
</evidence>
<dbReference type="InterPro" id="IPR021861">
    <property type="entry name" value="THO_THOC1"/>
</dbReference>
<sequence length="863" mass="97257">MAGHGVQAVDAFGGLLLEMLQRAEMVKQTNTVEPALHKTDLGDHFERVESIFPSSSSPETKKRSQYAVIETAVRDTFNNILASTTIDAPSSVKLWNLLDIIAILSDDEQCDPALLFWLVEELLDSQTIAGCRKIFDYLESRRERITAKHFPQKQLVILRSCNELLRRLSRAEDTAFCGRVFIFLFQSFPLGDKSSVNLRGEFHTENVTTFDDMPPKGSDLESMEVDSDAKIAVPTLKVPSSSSTGANKTPEETNGFAKGSSPTKSVPPMSMDQLYPIFWSLQQSFSQPKRLFDKEHFDSFKSGMEATLTMFKAIQNESNGRPLKSMEENKRGVKRKRGEDDDDLANAFNPKYLTSRDLFELEISDLSFRRHILLQMLIIMDFLLSLSAKAREKLSKVGLPDNPNKSVMYADQVLNEEDTNWAVGMKQSINDYLKQGLDGLFFHRMIESALSRDKNWVRWKIENCPTITRPAVTPDEYIASKTAARKATTNKRLRPNPLGSLDLKFLSESDGQAGLERLKDPSRYRLPSIKSFQNKIGLDDMDIDMARDEEQKNTAIEAKASKSWRALRIASTSKLVAFDKIERSDKIDEIFVDDVKIEEQVINPDEESMEDEDLVFPKDRHSIVISGPSGVGKSTLIKMLLEKHAKVIGRKASHTTRPPREGEVHGQDYFFVNKENYDVMRDGDEFLEYNNFNGYDYGTSRKVVEGIVAQGKIPLMEMEYHGIQQVKEKGYAARFIFISPTEPSVLEQRLKRRGSDDENKIRARLEIAEKELEHAKIDGFHDKILVNDVLEDTFKALESYIFGTDDQDMSSTPSEQVKSTPASTEVDMMDANADANGSSKSDAIPASKTDGAVQVAEGAEPMK</sequence>
<dbReference type="PROSITE" id="PS50052">
    <property type="entry name" value="GUANYLATE_KINASE_2"/>
    <property type="match status" value="1"/>
</dbReference>
<feature type="region of interest" description="Disordered" evidence="4">
    <location>
        <begin position="805"/>
        <end position="863"/>
    </location>
</feature>
<feature type="domain" description="Guanylate kinase-like" evidence="5">
    <location>
        <begin position="620"/>
        <end position="802"/>
    </location>
</feature>
<dbReference type="FunFam" id="3.30.63.10:FF:000002">
    <property type="entry name" value="Guanylate kinase 1"/>
    <property type="match status" value="1"/>
</dbReference>
<proteinExistence type="predicted"/>
<dbReference type="InterPro" id="IPR020590">
    <property type="entry name" value="Guanylate_kinase_CS"/>
</dbReference>
<gene>
    <name evidence="6" type="ORF">G7Y89_g10040</name>
</gene>
<dbReference type="InterPro" id="IPR017665">
    <property type="entry name" value="Guanylate_kinase"/>
</dbReference>
<evidence type="ECO:0000313" key="6">
    <source>
        <dbReference type="EMBL" id="KAF4628109.1"/>
    </source>
</evidence>
<evidence type="ECO:0000256" key="4">
    <source>
        <dbReference type="SAM" id="MobiDB-lite"/>
    </source>
</evidence>
<dbReference type="Pfam" id="PF00625">
    <property type="entry name" value="Guanylate_kin"/>
    <property type="match status" value="1"/>
</dbReference>
<dbReference type="CDD" id="cd00071">
    <property type="entry name" value="GMPK"/>
    <property type="match status" value="1"/>
</dbReference>
<dbReference type="Gene3D" id="3.30.63.10">
    <property type="entry name" value="Guanylate Kinase phosphate binding domain"/>
    <property type="match status" value="1"/>
</dbReference>
<dbReference type="PROSITE" id="PS00856">
    <property type="entry name" value="GUANYLATE_KINASE_1"/>
    <property type="match status" value="1"/>
</dbReference>
<feature type="compositionally biased region" description="Polar residues" evidence="4">
    <location>
        <begin position="238"/>
        <end position="247"/>
    </location>
</feature>
<feature type="region of interest" description="Disordered" evidence="4">
    <location>
        <begin position="321"/>
        <end position="341"/>
    </location>
</feature>
<dbReference type="InterPro" id="IPR027417">
    <property type="entry name" value="P-loop_NTPase"/>
</dbReference>
<feature type="compositionally biased region" description="Polar residues" evidence="4">
    <location>
        <begin position="809"/>
        <end position="823"/>
    </location>
</feature>
<evidence type="ECO:0000259" key="5">
    <source>
        <dbReference type="PROSITE" id="PS50052"/>
    </source>
</evidence>
<dbReference type="SUPFAM" id="SSF52540">
    <property type="entry name" value="P-loop containing nucleoside triphosphate hydrolases"/>
    <property type="match status" value="1"/>
</dbReference>
<dbReference type="PANTHER" id="PTHR13265:SF0">
    <property type="entry name" value="HPR1"/>
    <property type="match status" value="1"/>
</dbReference>
<reference evidence="6 7" key="1">
    <citation type="submission" date="2020-03" db="EMBL/GenBank/DDBJ databases">
        <title>Draft Genome Sequence of Cudoniella acicularis.</title>
        <authorList>
            <person name="Buettner E."/>
            <person name="Kellner H."/>
        </authorList>
    </citation>
    <scope>NUCLEOTIDE SEQUENCE [LARGE SCALE GENOMIC DNA]</scope>
    <source>
        <strain evidence="6 7">DSM 108380</strain>
    </source>
</reference>
<dbReference type="GO" id="GO:0005524">
    <property type="term" value="F:ATP binding"/>
    <property type="evidence" value="ECO:0007669"/>
    <property type="project" value="UniProtKB-KW"/>
</dbReference>
<dbReference type="GO" id="GO:0006406">
    <property type="term" value="P:mRNA export from nucleus"/>
    <property type="evidence" value="ECO:0007669"/>
    <property type="project" value="TreeGrafter"/>
</dbReference>
<dbReference type="NCBIfam" id="TIGR03263">
    <property type="entry name" value="guanyl_kin"/>
    <property type="match status" value="1"/>
</dbReference>
<dbReference type="InterPro" id="IPR008145">
    <property type="entry name" value="GK/Ca_channel_bsu"/>
</dbReference>
<organism evidence="6 7">
    <name type="scientific">Cudoniella acicularis</name>
    <dbReference type="NCBI Taxonomy" id="354080"/>
    <lineage>
        <taxon>Eukaryota</taxon>
        <taxon>Fungi</taxon>
        <taxon>Dikarya</taxon>
        <taxon>Ascomycota</taxon>
        <taxon>Pezizomycotina</taxon>
        <taxon>Leotiomycetes</taxon>
        <taxon>Helotiales</taxon>
        <taxon>Tricladiaceae</taxon>
        <taxon>Cudoniella</taxon>
    </lineage>
</organism>
<dbReference type="OrthoDB" id="10257415at2759"/>